<sequence>MNKIFVVGGSGRVATELIKDLAADGKKVIAGSRHPESIIKIDGVTSVKLDLHSSVDEIADLMKGVDAVYFVAGSRGKDLLQTDAMGAVKTMKAAEKNKIKRYIMLSSLYALQPEKWREIKGLETLIDYQTAKFFADNYLITNTHLSYTILQPTALTEEPGTGKVKFSEIEAKTNPIPDVARVLADIIKHDNTIGKVIMMQTGNTPIEEALHNI</sequence>
<keyword evidence="3" id="KW-1185">Reference proteome</keyword>
<gene>
    <name evidence="2" type="ORF">M9Y10_017822</name>
</gene>
<dbReference type="PANTHER" id="PTHR15020:SF50">
    <property type="entry name" value="UPF0659 PROTEIN YMR090W"/>
    <property type="match status" value="1"/>
</dbReference>
<dbReference type="InterPro" id="IPR036291">
    <property type="entry name" value="NAD(P)-bd_dom_sf"/>
</dbReference>
<dbReference type="InterPro" id="IPR016040">
    <property type="entry name" value="NAD(P)-bd_dom"/>
</dbReference>
<name>A0ABR2HUH2_9EUKA</name>
<dbReference type="PANTHER" id="PTHR15020">
    <property type="entry name" value="FLAVIN REDUCTASE-RELATED"/>
    <property type="match status" value="1"/>
</dbReference>
<dbReference type="CDD" id="cd05243">
    <property type="entry name" value="SDR_a5"/>
    <property type="match status" value="1"/>
</dbReference>
<feature type="domain" description="NAD(P)-binding" evidence="1">
    <location>
        <begin position="8"/>
        <end position="189"/>
    </location>
</feature>
<evidence type="ECO:0000313" key="2">
    <source>
        <dbReference type="EMBL" id="KAK8852830.1"/>
    </source>
</evidence>
<dbReference type="SUPFAM" id="SSF51735">
    <property type="entry name" value="NAD(P)-binding Rossmann-fold domains"/>
    <property type="match status" value="1"/>
</dbReference>
<evidence type="ECO:0000313" key="3">
    <source>
        <dbReference type="Proteomes" id="UP001470230"/>
    </source>
</evidence>
<dbReference type="Pfam" id="PF13460">
    <property type="entry name" value="NAD_binding_10"/>
    <property type="match status" value="1"/>
</dbReference>
<dbReference type="EMBL" id="JAPFFF010000023">
    <property type="protein sequence ID" value="KAK8852830.1"/>
    <property type="molecule type" value="Genomic_DNA"/>
</dbReference>
<accession>A0ABR2HUH2</accession>
<organism evidence="2 3">
    <name type="scientific">Tritrichomonas musculus</name>
    <dbReference type="NCBI Taxonomy" id="1915356"/>
    <lineage>
        <taxon>Eukaryota</taxon>
        <taxon>Metamonada</taxon>
        <taxon>Parabasalia</taxon>
        <taxon>Tritrichomonadida</taxon>
        <taxon>Tritrichomonadidae</taxon>
        <taxon>Tritrichomonas</taxon>
    </lineage>
</organism>
<evidence type="ECO:0000259" key="1">
    <source>
        <dbReference type="Pfam" id="PF13460"/>
    </source>
</evidence>
<reference evidence="2 3" key="1">
    <citation type="submission" date="2024-04" db="EMBL/GenBank/DDBJ databases">
        <title>Tritrichomonas musculus Genome.</title>
        <authorList>
            <person name="Alves-Ferreira E."/>
            <person name="Grigg M."/>
            <person name="Lorenzi H."/>
            <person name="Galac M."/>
        </authorList>
    </citation>
    <scope>NUCLEOTIDE SEQUENCE [LARGE SCALE GENOMIC DNA]</scope>
    <source>
        <strain evidence="2 3">EAF2021</strain>
    </source>
</reference>
<comment type="caution">
    <text evidence="2">The sequence shown here is derived from an EMBL/GenBank/DDBJ whole genome shotgun (WGS) entry which is preliminary data.</text>
</comment>
<dbReference type="Proteomes" id="UP001470230">
    <property type="component" value="Unassembled WGS sequence"/>
</dbReference>
<proteinExistence type="predicted"/>
<protein>
    <recommendedName>
        <fullName evidence="1">NAD(P)-binding domain-containing protein</fullName>
    </recommendedName>
</protein>
<dbReference type="Gene3D" id="3.40.50.720">
    <property type="entry name" value="NAD(P)-binding Rossmann-like Domain"/>
    <property type="match status" value="1"/>
</dbReference>